<evidence type="ECO:0000313" key="2">
    <source>
        <dbReference type="EMBL" id="QFU82259.1"/>
    </source>
</evidence>
<dbReference type="OrthoDB" id="3263at2157"/>
<reference evidence="2 3" key="1">
    <citation type="journal article" date="2007" name="Int. J. Syst. Evol. Microbiol.">
        <title>Natronorubrum sulfidifaciens sp. nov., an extremely haloalkaliphilic archaeon isolated from Aiding salt lake in Xin-Jiang, China.</title>
        <authorList>
            <person name="Cui H.L."/>
            <person name="Tohty D."/>
            <person name="Liu H.C."/>
            <person name="Liu S.J."/>
            <person name="Oren A."/>
            <person name="Zhou P.J."/>
        </authorList>
    </citation>
    <scope>NUCLEOTIDE SEQUENCE [LARGE SCALE GENOMIC DNA]</scope>
    <source>
        <strain evidence="2 3">7-3</strain>
    </source>
</reference>
<dbReference type="Proteomes" id="UP000326170">
    <property type="component" value="Chromosome"/>
</dbReference>
<accession>A0A5P9P2A4</accession>
<dbReference type="EMBL" id="CP045488">
    <property type="protein sequence ID" value="QFU82259.1"/>
    <property type="molecule type" value="Genomic_DNA"/>
</dbReference>
<proteinExistence type="predicted"/>
<dbReference type="PANTHER" id="PTHR33608:SF6">
    <property type="entry name" value="BLL2464 PROTEIN"/>
    <property type="match status" value="1"/>
</dbReference>
<name>A0A5P9P2A4_9EURY</name>
<feature type="domain" description="DUF58" evidence="1">
    <location>
        <begin position="197"/>
        <end position="339"/>
    </location>
</feature>
<dbReference type="PANTHER" id="PTHR33608">
    <property type="entry name" value="BLL2464 PROTEIN"/>
    <property type="match status" value="1"/>
</dbReference>
<evidence type="ECO:0000313" key="3">
    <source>
        <dbReference type="Proteomes" id="UP000326170"/>
    </source>
</evidence>
<keyword evidence="3" id="KW-1185">Reference proteome</keyword>
<gene>
    <name evidence="2" type="ORF">GCU68_06795</name>
</gene>
<dbReference type="InterPro" id="IPR002881">
    <property type="entry name" value="DUF58"/>
</dbReference>
<dbReference type="Pfam" id="PF01882">
    <property type="entry name" value="DUF58"/>
    <property type="match status" value="1"/>
</dbReference>
<organism evidence="2 3">
    <name type="scientific">Natronorubrum aibiense</name>
    <dbReference type="NCBI Taxonomy" id="348826"/>
    <lineage>
        <taxon>Archaea</taxon>
        <taxon>Methanobacteriati</taxon>
        <taxon>Methanobacteriota</taxon>
        <taxon>Stenosarchaea group</taxon>
        <taxon>Halobacteria</taxon>
        <taxon>Halobacteriales</taxon>
        <taxon>Natrialbaceae</taxon>
        <taxon>Natronorubrum</taxon>
    </lineage>
</organism>
<dbReference type="GeneID" id="42300741"/>
<sequence length="483" mass="52190">MYPTRQLWAAISLTGVLAVLAVVTASPLLLGGAGLVGAWVLIRQYQFTRALEHGVASLQIRQSVGQSGIRTTDTVPVTLTATLEADSPLSFEVDAGLPAAAVADNQLALTLNPTDSSAEHTVDVSWPIAGQHRFDEPTVTVSNGFVRETLSLGTTPEVTVNPRSPRTIHVGDGGTQIATVYGEHDGGKLGSGLEPAELREYLPGDTADQIDWKATARLATPHVREFEATTDRRTLLVVDHRATLATGAHSETKLDYLREVALATAASARRLGDPLGLLTIGDGGVTSRVEPATMPATYTHVRQQLLTLEPTPADPPCEPASGASESRQQLTAAAARKKLAAIKDDTDTFATTLQPFYATRERYRDRIDSDPLYGAVRTAHNRSLDSLWTVIFTDDSRPTELLETVKLARKNGNTVMILLAPTVLYEPSGLADIDRAYDRYVEFEELRRELDRMTRVTALEVGPADRLSTVLSSNRSHTRGGRA</sequence>
<dbReference type="RefSeq" id="WP_152940118.1">
    <property type="nucleotide sequence ID" value="NZ_CP045488.1"/>
</dbReference>
<dbReference type="KEGG" id="nas:GCU68_06795"/>
<protein>
    <submittedName>
        <fullName evidence="2">DUF58 domain-containing protein</fullName>
    </submittedName>
</protein>
<dbReference type="AlphaFoldDB" id="A0A5P9P2A4"/>
<evidence type="ECO:0000259" key="1">
    <source>
        <dbReference type="Pfam" id="PF01882"/>
    </source>
</evidence>